<evidence type="ECO:0000313" key="16">
    <source>
        <dbReference type="Proteomes" id="UP000006377"/>
    </source>
</evidence>
<dbReference type="InterPro" id="IPR036397">
    <property type="entry name" value="RNaseH_sf"/>
</dbReference>
<feature type="region of interest" description="Disordered" evidence="13">
    <location>
        <begin position="456"/>
        <end position="477"/>
    </location>
</feature>
<comment type="subunit">
    <text evidence="11 12">Monomer. Binds crRNA and tracrRNA.</text>
</comment>
<keyword evidence="7 12" id="KW-0694">RNA-binding</keyword>
<evidence type="ECO:0000256" key="1">
    <source>
        <dbReference type="ARBA" id="ARBA00001946"/>
    </source>
</evidence>
<keyword evidence="8 12" id="KW-0051">Antiviral defense</keyword>
<dbReference type="GO" id="GO:0051607">
    <property type="term" value="P:defense response to virus"/>
    <property type="evidence" value="ECO:0007669"/>
    <property type="project" value="UniProtKB-UniRule"/>
</dbReference>
<evidence type="ECO:0000256" key="5">
    <source>
        <dbReference type="ARBA" id="ARBA00022801"/>
    </source>
</evidence>
<protein>
    <recommendedName>
        <fullName evidence="12">CRISPR-associated endonuclease Cas9</fullName>
        <ecNumber evidence="12">3.1.-.-</ecNumber>
    </recommendedName>
</protein>
<dbReference type="InterPro" id="IPR028629">
    <property type="entry name" value="Cas9"/>
</dbReference>
<sequence length="1037" mass="117392">MERIFGFDIGTTSIGFSVIDYSSTQSAGNIQRLGVRIFPEARDPDGTPLNQQRRQKRMMRRQLRRRRIRRKALNETLHEAGFLPAYGSADWPVVMADEPYELRRRGLEEGLSAYEFGRAIYHLAQHRHFKGRELEESDTPDPDVDDEKEAANERAATLKALKNEQTTLGAWLARRPPSDRKRGIHAHRNVVAEEFERLWEVQSKFHPALKSEEMRARISDTIFAQRPVFWRKNTLGECRFMPGEPLCPKGSWLSQQRRMLEKLNNLAIAGGNARPLDAEERDAILSKLQQQASMSWPGVRSALKALYKQRGEPGAEKSLKFNLELGGESKLLGNALEAKLADMFGPDWPAHPRKQEIRHAVHERLWAADYGETPDKKRVIILSEKDRKAHREAAANSFVADFGITGEQAAQLQALKLPTGWEPYSIPALNLFLAELEKGERFGALVNGPDWEGWRRTNFPHRNQPTGEILDKLPSPASKEERERISQLRNPTVVRTQNELRKVVNNLIGLYGKPDRIRIEVGRDVGKSKREREEIQSGIRRNEKQRKKATEDLIKNGIANPSRDDVEKWILWKEGQERCPYTGDQIGFNALFREGRYEVEHIWPRSRSFDNSPRNKTLCRKDVNIEKGNRMPFEAFGHDEDRWSAIQIRLQGMVSAKGGTGMSPGKVKRFLAKTMPEDFAARQLNDTRYAAKQILAQLKRLWPDMGPEAPVKVEAVTGQVTAQLRKLWTLNNILADDGEKTRADHRHHAIDALTVACTHPGMTNKLSRYWQLRDDPRAEKPALTPPWDTIRADAEKAVSEIVVSHRVRKKVSGPLHKETTYGDTGTDIKTKSGTYRQFVTRKKIESLSKGELDEIRDPRIKEIVAAHVAGRGGDPKKAFPPYPCVSPGGPEIRKVRLTSKQQLNLMAQTGNGYADLGSNHHIAIYRLPDGKADFEIVSLFDASRRLAQRNPIVQRTRADGASFVMSLAAGEAIMIPEGSKKGIWIVQGVWASGQVVLERDTDADHSTTTRPMPNPILKDDAKKVSIDPIGRVRPSND</sequence>
<evidence type="ECO:0000256" key="3">
    <source>
        <dbReference type="ARBA" id="ARBA00022723"/>
    </source>
</evidence>
<dbReference type="InterPro" id="IPR041383">
    <property type="entry name" value="RuvC_III"/>
</dbReference>
<evidence type="ECO:0000313" key="15">
    <source>
        <dbReference type="EMBL" id="ABS61722.1"/>
    </source>
</evidence>
<dbReference type="HAMAP" id="MF_01480">
    <property type="entry name" value="Cas9"/>
    <property type="match status" value="1"/>
</dbReference>
<comment type="cofactor">
    <cofactor evidence="1">
        <name>Mg(2+)</name>
        <dbReference type="ChEBI" id="CHEBI:18420"/>
    </cofactor>
</comment>
<feature type="active site" description="Proton acceptor for HNH nuclease domain" evidence="12">
    <location>
        <position position="601"/>
    </location>
</feature>
<dbReference type="RefSeq" id="WP_011995013.1">
    <property type="nucleotide sequence ID" value="NC_009719.1"/>
</dbReference>
<dbReference type="PROSITE" id="PS51749">
    <property type="entry name" value="HNH_CAS9"/>
    <property type="match status" value="1"/>
</dbReference>
<evidence type="ECO:0000256" key="9">
    <source>
        <dbReference type="ARBA" id="ARBA00023125"/>
    </source>
</evidence>
<dbReference type="NCBIfam" id="TIGR01865">
    <property type="entry name" value="cas_Csn1"/>
    <property type="match status" value="1"/>
</dbReference>
<dbReference type="AlphaFoldDB" id="A7HP89"/>
<proteinExistence type="inferred from homology"/>
<dbReference type="GO" id="GO:0016787">
    <property type="term" value="F:hydrolase activity"/>
    <property type="evidence" value="ECO:0007669"/>
    <property type="project" value="UniProtKB-KW"/>
</dbReference>
<feature type="active site" description="For RuvC-like nuclease domain" evidence="12">
    <location>
        <position position="8"/>
    </location>
</feature>
<keyword evidence="3" id="KW-0479">Metal-binding</keyword>
<dbReference type="Pfam" id="PF18541">
    <property type="entry name" value="RuvC_III"/>
    <property type="match status" value="1"/>
</dbReference>
<dbReference type="InterPro" id="IPR003615">
    <property type="entry name" value="HNH_nuc"/>
</dbReference>
<evidence type="ECO:0000256" key="6">
    <source>
        <dbReference type="ARBA" id="ARBA00022842"/>
    </source>
</evidence>
<dbReference type="GO" id="GO:0004519">
    <property type="term" value="F:endonuclease activity"/>
    <property type="evidence" value="ECO:0007669"/>
    <property type="project" value="UniProtKB-UniRule"/>
</dbReference>
<evidence type="ECO:0000259" key="14">
    <source>
        <dbReference type="PROSITE" id="PS51749"/>
    </source>
</evidence>
<feature type="region of interest" description="Disordered" evidence="13">
    <location>
        <begin position="131"/>
        <end position="150"/>
    </location>
</feature>
<dbReference type="EMBL" id="CP000774">
    <property type="protein sequence ID" value="ABS61722.1"/>
    <property type="molecule type" value="Genomic_DNA"/>
</dbReference>
<keyword evidence="10" id="KW-0464">Manganese</keyword>
<dbReference type="STRING" id="402881.Plav_0099"/>
<dbReference type="GO" id="GO:0046872">
    <property type="term" value="F:metal ion binding"/>
    <property type="evidence" value="ECO:0007669"/>
    <property type="project" value="UniProtKB-UniRule"/>
</dbReference>
<keyword evidence="9 12" id="KW-0238">DNA-binding</keyword>
<dbReference type="GO" id="GO:0003677">
    <property type="term" value="F:DNA binding"/>
    <property type="evidence" value="ECO:0007669"/>
    <property type="project" value="UniProtKB-UniRule"/>
</dbReference>
<keyword evidence="6" id="KW-0460">Magnesium</keyword>
<dbReference type="eggNOG" id="COG3513">
    <property type="taxonomic scope" value="Bacteria"/>
</dbReference>
<keyword evidence="16" id="KW-1185">Reference proteome</keyword>
<evidence type="ECO:0000256" key="13">
    <source>
        <dbReference type="SAM" id="MobiDB-lite"/>
    </source>
</evidence>
<evidence type="ECO:0000256" key="10">
    <source>
        <dbReference type="ARBA" id="ARBA00023211"/>
    </source>
</evidence>
<dbReference type="SMR" id="A7HP89"/>
<dbReference type="Gene3D" id="3.30.420.10">
    <property type="entry name" value="Ribonuclease H-like superfamily/Ribonuclease H"/>
    <property type="match status" value="3"/>
</dbReference>
<dbReference type="GO" id="GO:0003723">
    <property type="term" value="F:RNA binding"/>
    <property type="evidence" value="ECO:0007669"/>
    <property type="project" value="UniProtKB-UniRule"/>
</dbReference>
<dbReference type="HOGENOM" id="CLU_007514_0_0_5"/>
<dbReference type="EC" id="3.1.-.-" evidence="12"/>
<comment type="function">
    <text evidence="12">CRISPR (clustered regularly interspaced short palindromic repeat) is an adaptive immune system that provides protection against mobile genetic elements (viruses, transposable elements and conjugative plasmids). CRISPR clusters contain spacers, sequences complementary to antecedent mobile elements, and target invading nucleic acids. CRISPR clusters are transcribed and processed into CRISPR RNA (crRNA). In type II CRISPR systems correct processing of pre-crRNA requires a trans-encoded small RNA (tracrRNA), endogenous ribonuclease 3 (rnc) and this protein. The tracrRNA serves as a guide for ribonuclease 3-aided processing of pre-crRNA. Subsequently Cas9/crRNA/tracrRNA endonucleolytically cleaves linear or circular dsDNA target complementary to the spacer; Cas9 is inactive in the absence of the 2 guide RNAs (gRNA). Cas9 recognizes the protospacer adjacent motif (PAM) in the CRISPR repeat sequences to help distinguish self versus nonself, as targets within the bacterial CRISPR locus do not have PAMs. PAM recognition is also required for catalytic activity.</text>
</comment>
<dbReference type="InterPro" id="IPR040619">
    <property type="entry name" value="Cas9_alpha-helical_lobe"/>
</dbReference>
<organism evidence="15 16">
    <name type="scientific">Parvibaculum lavamentivorans (strain DS-1 / DSM 13023 / NCIMB 13966)</name>
    <dbReference type="NCBI Taxonomy" id="402881"/>
    <lineage>
        <taxon>Bacteria</taxon>
        <taxon>Pseudomonadati</taxon>
        <taxon>Pseudomonadota</taxon>
        <taxon>Alphaproteobacteria</taxon>
        <taxon>Hyphomicrobiales</taxon>
        <taxon>Parvibaculaceae</taxon>
        <taxon>Parvibaculum</taxon>
    </lineage>
</organism>
<dbReference type="OrthoDB" id="9777169at2"/>
<comment type="similarity">
    <text evidence="12">Belongs to the CRISPR-associated Cas9 family.</text>
</comment>
<feature type="region of interest" description="Disordered" evidence="13">
    <location>
        <begin position="1001"/>
        <end position="1020"/>
    </location>
</feature>
<evidence type="ECO:0000256" key="8">
    <source>
        <dbReference type="ARBA" id="ARBA00023118"/>
    </source>
</evidence>
<evidence type="ECO:0000256" key="2">
    <source>
        <dbReference type="ARBA" id="ARBA00022722"/>
    </source>
</evidence>
<evidence type="ECO:0000256" key="4">
    <source>
        <dbReference type="ARBA" id="ARBA00022759"/>
    </source>
</evidence>
<comment type="caution">
    <text evidence="12">Lacks conserved residue(s) required for the propagation of feature annotation.</text>
</comment>
<dbReference type="Pfam" id="PF18470">
    <property type="entry name" value="Cas9_a"/>
    <property type="match status" value="1"/>
</dbReference>
<reference evidence="15 16" key="1">
    <citation type="journal article" date="2011" name="Stand. Genomic Sci.">
        <title>Complete genome sequence of Parvibaculum lavamentivorans type strain (DS-1(T)).</title>
        <authorList>
            <person name="Schleheck D."/>
            <person name="Weiss M."/>
            <person name="Pitluck S."/>
            <person name="Bruce D."/>
            <person name="Land M.L."/>
            <person name="Han S."/>
            <person name="Saunders E."/>
            <person name="Tapia R."/>
            <person name="Detter C."/>
            <person name="Brettin T."/>
            <person name="Han J."/>
            <person name="Woyke T."/>
            <person name="Goodwin L."/>
            <person name="Pennacchio L."/>
            <person name="Nolan M."/>
            <person name="Cook A.M."/>
            <person name="Kjelleberg S."/>
            <person name="Thomas T."/>
        </authorList>
    </citation>
    <scope>NUCLEOTIDE SEQUENCE [LARGE SCALE GENOMIC DNA]</scope>
    <source>
        <strain evidence="16">DS-1 / DSM 13023 / NCIMB 13966</strain>
    </source>
</reference>
<dbReference type="Pfam" id="PF13395">
    <property type="entry name" value="HNH_4"/>
    <property type="match status" value="1"/>
</dbReference>
<keyword evidence="4 12" id="KW-0255">Endonuclease</keyword>
<name>A7HP89_PARL1</name>
<gene>
    <name evidence="12" type="primary">cas9</name>
    <name evidence="15" type="ordered locus">Plav_0099</name>
</gene>
<feature type="domain" description="HNH Cas9-type" evidence="14">
    <location>
        <begin position="528"/>
        <end position="684"/>
    </location>
</feature>
<dbReference type="Proteomes" id="UP000006377">
    <property type="component" value="Chromosome"/>
</dbReference>
<accession>A7HP89</accession>
<evidence type="ECO:0000256" key="11">
    <source>
        <dbReference type="ARBA" id="ARBA00046380"/>
    </source>
</evidence>
<comment type="domain">
    <text evidence="12">Has 2 endonuclease domains. The discontinuous RuvC-like domain cleaves the target DNA noncomplementary to crRNA while the HNH nuclease domain cleaves the target DNA complementary to crRNA.</text>
</comment>
<keyword evidence="5 12" id="KW-0378">Hydrolase</keyword>
<feature type="compositionally biased region" description="Acidic residues" evidence="13">
    <location>
        <begin position="135"/>
        <end position="148"/>
    </location>
</feature>
<evidence type="ECO:0000256" key="12">
    <source>
        <dbReference type="HAMAP-Rule" id="MF_01480"/>
    </source>
</evidence>
<dbReference type="GO" id="GO:0043571">
    <property type="term" value="P:maintenance of CRISPR repeat elements"/>
    <property type="evidence" value="ECO:0007669"/>
    <property type="project" value="UniProtKB-UniRule"/>
</dbReference>
<dbReference type="InterPro" id="IPR033114">
    <property type="entry name" value="HNH_CAS9"/>
</dbReference>
<dbReference type="KEGG" id="pla:Plav_0099"/>
<evidence type="ECO:0000256" key="7">
    <source>
        <dbReference type="ARBA" id="ARBA00022884"/>
    </source>
</evidence>
<keyword evidence="2 12" id="KW-0540">Nuclease</keyword>